<feature type="non-terminal residue" evidence="1">
    <location>
        <position position="1"/>
    </location>
</feature>
<dbReference type="EMBL" id="NCSJ02000023">
    <property type="protein sequence ID" value="RFU34243.1"/>
    <property type="molecule type" value="Genomic_DNA"/>
</dbReference>
<dbReference type="OrthoDB" id="5047692at2759"/>
<evidence type="ECO:0000313" key="2">
    <source>
        <dbReference type="Proteomes" id="UP000258309"/>
    </source>
</evidence>
<gene>
    <name evidence="1" type="ORF">B7463_g2084</name>
</gene>
<organism evidence="1 2">
    <name type="scientific">Scytalidium lignicola</name>
    <name type="common">Hyphomycete</name>
    <dbReference type="NCBI Taxonomy" id="5539"/>
    <lineage>
        <taxon>Eukaryota</taxon>
        <taxon>Fungi</taxon>
        <taxon>Dikarya</taxon>
        <taxon>Ascomycota</taxon>
        <taxon>Pezizomycotina</taxon>
        <taxon>Leotiomycetes</taxon>
        <taxon>Leotiomycetes incertae sedis</taxon>
        <taxon>Scytalidium</taxon>
    </lineage>
</organism>
<evidence type="ECO:0000313" key="1">
    <source>
        <dbReference type="EMBL" id="RFU34243.1"/>
    </source>
</evidence>
<comment type="caution">
    <text evidence="1">The sequence shown here is derived from an EMBL/GenBank/DDBJ whole genome shotgun (WGS) entry which is preliminary data.</text>
</comment>
<proteinExistence type="predicted"/>
<dbReference type="Proteomes" id="UP000258309">
    <property type="component" value="Unassembled WGS sequence"/>
</dbReference>
<accession>A0A3E2HLX9</accession>
<protein>
    <submittedName>
        <fullName evidence="1">Uncharacterized protein</fullName>
    </submittedName>
</protein>
<sequence>MTGNRHIPFLSCCISLAAPIFSVPARSILSYRSTSLIPKAAEMRRHTSFMDNMGAMNGLNGHSYVDLWYGYATELKNIFVPSGELDNDLSIYVAPLTSASITIGPGVPEAITNCDIHRLGDMLLPPHSPIFSPGSSYSRRLYRHLRSVPFVSVFAGVSYRDVKKLTSAQSTGSQNQEVLYDLENARVRHMDATNRFLDCRREAFAKYLQDPEVPKYQFEDWHRSFYTPYQTAKFEMELAMQTFLEIAAAYYGEHAWDLWATKEKLIRALSGKIDFPYNMETSSQQITKEQVLNPSATELDPKHISYVPSYTIDSSFRVLTDNWIKTANDPGNRSFEIKFRVSSSPQGANLGAPKWDDLGFDHGAPHDQLVLTTNFNAGHGQQSENFGLDHKSHNGLQHGYEDGEREITVTLSASNAKVFSINPGIWDLPDFAKEYPVIRDPSSSDLRDSLVQVTRVLLGYRVELLVQTDQHFYSKLSNGLKTVQEYHGSANLLGVDIAPEATPSTVSFDEIKTDDNNYTICIPARDDTQLTLMGLMGKKLKIPENPTSEQN</sequence>
<keyword evidence="2" id="KW-1185">Reference proteome</keyword>
<name>A0A3E2HLX9_SCYLI</name>
<dbReference type="OMA" id="IWRAYGQ"/>
<feature type="non-terminal residue" evidence="1">
    <location>
        <position position="551"/>
    </location>
</feature>
<dbReference type="AlphaFoldDB" id="A0A3E2HLX9"/>
<reference evidence="1 2" key="1">
    <citation type="submission" date="2018-05" db="EMBL/GenBank/DDBJ databases">
        <title>Draft genome sequence of Scytalidium lignicola DSM 105466, a ubiquitous saprotrophic fungus.</title>
        <authorList>
            <person name="Buettner E."/>
            <person name="Gebauer A.M."/>
            <person name="Hofrichter M."/>
            <person name="Liers C."/>
            <person name="Kellner H."/>
        </authorList>
    </citation>
    <scope>NUCLEOTIDE SEQUENCE [LARGE SCALE GENOMIC DNA]</scope>
    <source>
        <strain evidence="1 2">DSM 105466</strain>
    </source>
</reference>